<dbReference type="Proteomes" id="UP000269221">
    <property type="component" value="Unassembled WGS sequence"/>
</dbReference>
<evidence type="ECO:0000313" key="1">
    <source>
        <dbReference type="EMBL" id="RMC14076.1"/>
    </source>
</evidence>
<reference evidence="1 2" key="1">
    <citation type="submission" date="2018-07" db="EMBL/GenBank/DDBJ databases">
        <title>A high quality draft genome assembly of the barn swallow (H. rustica rustica).</title>
        <authorList>
            <person name="Formenti G."/>
            <person name="Chiara M."/>
            <person name="Poveda L."/>
            <person name="Francoijs K.-J."/>
            <person name="Bonisoli-Alquati A."/>
            <person name="Canova L."/>
            <person name="Gianfranceschi L."/>
            <person name="Horner D.S."/>
            <person name="Saino N."/>
        </authorList>
    </citation>
    <scope>NUCLEOTIDE SEQUENCE [LARGE SCALE GENOMIC DNA]</scope>
    <source>
        <strain evidence="1">Chelidonia</strain>
        <tissue evidence="1">Blood</tissue>
    </source>
</reference>
<keyword evidence="2" id="KW-1185">Reference proteome</keyword>
<evidence type="ECO:0000313" key="2">
    <source>
        <dbReference type="Proteomes" id="UP000269221"/>
    </source>
</evidence>
<sequence length="175" mass="19563">MPISDEEKDNGAGGKQLGIFNFLLRRGGFVWQTNPCPTVFLVGTSSTASHIRGNFSGQQRRGFYKSYQDAQHRSPLGLYLRKKKFLLYVALLEKVIIIIQQTASLVELHEVPLDAILFLQSINCTTQFGEFVVSSEFAESELSPTLHAADTDIEHCWSQYRPLKSTTCHSSPLGP</sequence>
<organism evidence="1 2">
    <name type="scientific">Hirundo rustica rustica</name>
    <dbReference type="NCBI Taxonomy" id="333673"/>
    <lineage>
        <taxon>Eukaryota</taxon>
        <taxon>Metazoa</taxon>
        <taxon>Chordata</taxon>
        <taxon>Craniata</taxon>
        <taxon>Vertebrata</taxon>
        <taxon>Euteleostomi</taxon>
        <taxon>Archelosauria</taxon>
        <taxon>Archosauria</taxon>
        <taxon>Dinosauria</taxon>
        <taxon>Saurischia</taxon>
        <taxon>Theropoda</taxon>
        <taxon>Coelurosauria</taxon>
        <taxon>Aves</taxon>
        <taxon>Neognathae</taxon>
        <taxon>Neoaves</taxon>
        <taxon>Telluraves</taxon>
        <taxon>Australaves</taxon>
        <taxon>Passeriformes</taxon>
        <taxon>Sylvioidea</taxon>
        <taxon>Hirundinidae</taxon>
        <taxon>Hirundo</taxon>
    </lineage>
</organism>
<dbReference type="AlphaFoldDB" id="A0A3M0KLX0"/>
<name>A0A3M0KLX0_HIRRU</name>
<comment type="caution">
    <text evidence="1">The sequence shown here is derived from an EMBL/GenBank/DDBJ whole genome shotgun (WGS) entry which is preliminary data.</text>
</comment>
<proteinExistence type="predicted"/>
<gene>
    <name evidence="1" type="ORF">DUI87_09164</name>
</gene>
<dbReference type="EMBL" id="QRBI01000105">
    <property type="protein sequence ID" value="RMC14076.1"/>
    <property type="molecule type" value="Genomic_DNA"/>
</dbReference>
<accession>A0A3M0KLX0</accession>
<protein>
    <submittedName>
        <fullName evidence="1">Uncharacterized protein</fullName>
    </submittedName>
</protein>